<name>A0A6P1Y2B2_9SPIR</name>
<accession>A0A6P1Y2B2</accession>
<dbReference type="Pfam" id="PF00903">
    <property type="entry name" value="Glyoxalase"/>
    <property type="match status" value="1"/>
</dbReference>
<dbReference type="CDD" id="cd06587">
    <property type="entry name" value="VOC"/>
    <property type="match status" value="1"/>
</dbReference>
<dbReference type="SUPFAM" id="SSF54593">
    <property type="entry name" value="Glyoxalase/Bleomycin resistance protein/Dihydroxybiphenyl dioxygenase"/>
    <property type="match status" value="1"/>
</dbReference>
<dbReference type="Proteomes" id="UP000464374">
    <property type="component" value="Chromosome"/>
</dbReference>
<dbReference type="EMBL" id="CP048020">
    <property type="protein sequence ID" value="QHX43624.1"/>
    <property type="molecule type" value="Genomic_DNA"/>
</dbReference>
<evidence type="ECO:0000313" key="3">
    <source>
        <dbReference type="Proteomes" id="UP000464374"/>
    </source>
</evidence>
<evidence type="ECO:0000259" key="1">
    <source>
        <dbReference type="PROSITE" id="PS51819"/>
    </source>
</evidence>
<evidence type="ECO:0000313" key="2">
    <source>
        <dbReference type="EMBL" id="QHX43624.1"/>
    </source>
</evidence>
<gene>
    <name evidence="2" type="ORF">GWP43_09450</name>
</gene>
<reference evidence="2 3" key="1">
    <citation type="submission" date="2020-01" db="EMBL/GenBank/DDBJ databases">
        <title>Complete genome sequence of a human oral phylogroup 1 Treponema sp. strain ATCC 700766, originally isolated from periodontitis dental plaque.</title>
        <authorList>
            <person name="Chan Y."/>
            <person name="Huo Y.-B."/>
            <person name="Yu X.-L."/>
            <person name="Zeng H."/>
            <person name="Leung W.-K."/>
            <person name="Watt R.M."/>
        </authorList>
    </citation>
    <scope>NUCLEOTIDE SEQUENCE [LARGE SCALE GENOMIC DNA]</scope>
    <source>
        <strain evidence="2 3">OMZ 804</strain>
    </source>
</reference>
<feature type="domain" description="VOC" evidence="1">
    <location>
        <begin position="2"/>
        <end position="120"/>
    </location>
</feature>
<dbReference type="PROSITE" id="PS51819">
    <property type="entry name" value="VOC"/>
    <property type="match status" value="1"/>
</dbReference>
<protein>
    <submittedName>
        <fullName evidence="2">VOC family protein</fullName>
    </submittedName>
</protein>
<organism evidence="2 3">
    <name type="scientific">Treponema vincentii</name>
    <dbReference type="NCBI Taxonomy" id="69710"/>
    <lineage>
        <taxon>Bacteria</taxon>
        <taxon>Pseudomonadati</taxon>
        <taxon>Spirochaetota</taxon>
        <taxon>Spirochaetia</taxon>
        <taxon>Spirochaetales</taxon>
        <taxon>Treponemataceae</taxon>
        <taxon>Treponema</taxon>
    </lineage>
</organism>
<dbReference type="KEGG" id="trz:GWP43_09450"/>
<sequence>MQMNSVVIRTDNMEKSLQFYEKVLGLTFESMMSAAPGKQIAFLYDPKSNGRLELIHNDHSKVKKENSISLTFTVNQIGETEKYLRSKDVRIIMQPRTVKDGKKILTAIDPNGIEIDFIEAK</sequence>
<proteinExistence type="predicted"/>
<dbReference type="AlphaFoldDB" id="A0A6P1Y2B2"/>
<dbReference type="InterPro" id="IPR004360">
    <property type="entry name" value="Glyas_Fos-R_dOase_dom"/>
</dbReference>
<dbReference type="Gene3D" id="3.10.180.10">
    <property type="entry name" value="2,3-Dihydroxybiphenyl 1,2-Dioxygenase, domain 1"/>
    <property type="match status" value="1"/>
</dbReference>
<dbReference type="RefSeq" id="WP_162663939.1">
    <property type="nucleotide sequence ID" value="NZ_CP048020.1"/>
</dbReference>
<dbReference type="InterPro" id="IPR037523">
    <property type="entry name" value="VOC_core"/>
</dbReference>
<dbReference type="InterPro" id="IPR029068">
    <property type="entry name" value="Glyas_Bleomycin-R_OHBP_Dase"/>
</dbReference>